<proteinExistence type="predicted"/>
<accession>K1RLR9</accession>
<evidence type="ECO:0000313" key="1">
    <source>
        <dbReference type="EMBL" id="EKC49547.1"/>
    </source>
</evidence>
<dbReference type="EMBL" id="AJWZ01010063">
    <property type="protein sequence ID" value="EKC49547.1"/>
    <property type="molecule type" value="Genomic_DNA"/>
</dbReference>
<reference evidence="1" key="1">
    <citation type="journal article" date="2013" name="Environ. Microbiol.">
        <title>Microbiota from the distal guts of lean and obese adolescents exhibit partial functional redundancy besides clear differences in community structure.</title>
        <authorList>
            <person name="Ferrer M."/>
            <person name="Ruiz A."/>
            <person name="Lanza F."/>
            <person name="Haange S.B."/>
            <person name="Oberbach A."/>
            <person name="Till H."/>
            <person name="Bargiela R."/>
            <person name="Campoy C."/>
            <person name="Segura M.T."/>
            <person name="Richter M."/>
            <person name="von Bergen M."/>
            <person name="Seifert J."/>
            <person name="Suarez A."/>
        </authorList>
    </citation>
    <scope>NUCLEOTIDE SEQUENCE</scope>
</reference>
<sequence>MVPPDFTQTTDKDKNAVLDMVMDKPIDAESSIWYNSLEQSPFIEMYITPTKAKVAVVEKAMRKKGVRGNPDVTPILQDDWKLLKSYVSKGGYSPAGLPSTYKSVFKSAKKRGDVCRGES</sequence>
<dbReference type="AlphaFoldDB" id="K1RLR9"/>
<name>K1RLR9_9ZZZZ</name>
<gene>
    <name evidence="1" type="ORF">OBE_14580</name>
</gene>
<protein>
    <submittedName>
        <fullName evidence="1">Uncharacterized protein</fullName>
    </submittedName>
</protein>
<organism evidence="1">
    <name type="scientific">human gut metagenome</name>
    <dbReference type="NCBI Taxonomy" id="408170"/>
    <lineage>
        <taxon>unclassified sequences</taxon>
        <taxon>metagenomes</taxon>
        <taxon>organismal metagenomes</taxon>
    </lineage>
</organism>
<comment type="caution">
    <text evidence="1">The sequence shown here is derived from an EMBL/GenBank/DDBJ whole genome shotgun (WGS) entry which is preliminary data.</text>
</comment>